<dbReference type="RefSeq" id="WP_160919894.1">
    <property type="nucleotide sequence ID" value="NZ_WMEY01000004.1"/>
</dbReference>
<evidence type="ECO:0008006" key="3">
    <source>
        <dbReference type="Google" id="ProtNLM"/>
    </source>
</evidence>
<reference evidence="1 2" key="1">
    <citation type="submission" date="2019-11" db="EMBL/GenBank/DDBJ databases">
        <title>Genome sequences of 17 halophilic strains isolated from different environments.</title>
        <authorList>
            <person name="Furrow R.E."/>
        </authorList>
    </citation>
    <scope>NUCLEOTIDE SEQUENCE [LARGE SCALE GENOMIC DNA]</scope>
    <source>
        <strain evidence="1 2">22506_14_FS</strain>
    </source>
</reference>
<evidence type="ECO:0000313" key="1">
    <source>
        <dbReference type="EMBL" id="MYL64444.1"/>
    </source>
</evidence>
<dbReference type="AlphaFoldDB" id="A0A845F125"/>
<dbReference type="EMBL" id="WMEY01000004">
    <property type="protein sequence ID" value="MYL64444.1"/>
    <property type="molecule type" value="Genomic_DNA"/>
</dbReference>
<comment type="caution">
    <text evidence="1">The sequence shown here is derived from an EMBL/GenBank/DDBJ whole genome shotgun (WGS) entry which is preliminary data.</text>
</comment>
<protein>
    <recommendedName>
        <fullName evidence="3">DUF2524 family protein</fullName>
    </recommendedName>
</protein>
<accession>A0A845F125</accession>
<evidence type="ECO:0000313" key="2">
    <source>
        <dbReference type="Proteomes" id="UP000447833"/>
    </source>
</evidence>
<organism evidence="1 2">
    <name type="scientific">Guptibacillus hwajinpoensis</name>
    <dbReference type="NCBI Taxonomy" id="208199"/>
    <lineage>
        <taxon>Bacteria</taxon>
        <taxon>Bacillati</taxon>
        <taxon>Bacillota</taxon>
        <taxon>Bacilli</taxon>
        <taxon>Bacillales</taxon>
        <taxon>Guptibacillaceae</taxon>
        <taxon>Guptibacillus</taxon>
    </lineage>
</organism>
<sequence>MEEVNQQVLREAHQACGEIETIRQQLLDARQQGDQALAQRFEQELIRAEQVARECQRKLQQTTAGSLEGEQILQQITHDLHSCGQTLRQR</sequence>
<dbReference type="Proteomes" id="UP000447833">
    <property type="component" value="Unassembled WGS sequence"/>
</dbReference>
<proteinExistence type="predicted"/>
<gene>
    <name evidence="1" type="ORF">GLW07_13890</name>
</gene>
<name>A0A845F125_9BACL</name>